<dbReference type="HOGENOM" id="CLU_1507262_0_0_1"/>
<reference evidence="3" key="2">
    <citation type="submission" date="2024-10" db="UniProtKB">
        <authorList>
            <consortium name="EnsemblProtists"/>
        </authorList>
    </citation>
    <scope>IDENTIFICATION</scope>
</reference>
<protein>
    <recommendedName>
        <fullName evidence="2">C2 domain-containing protein</fullName>
    </recommendedName>
</protein>
<dbReference type="Pfam" id="PF00168">
    <property type="entry name" value="C2"/>
    <property type="match status" value="1"/>
</dbReference>
<evidence type="ECO:0000313" key="4">
    <source>
        <dbReference type="Proteomes" id="UP000013827"/>
    </source>
</evidence>
<proteinExistence type="predicted"/>
<sequence length="179" mass="19600">MRGRAAVLAFGLALVPAAAWREVCVIGAKNLPYTDQLPKDPAPDPWVKVEVDGEELCHSEYIPNKQNPLWKRVKQNGQYSEPACCQVSESQADGYFWFSVFDAENVKWYGDYLGSSGFRLADVEGTFDLELEIDGKVPLDSTGKPSLLTVSVAANPPPPLPPLPPPPPPPPPARRFICV</sequence>
<reference evidence="4" key="1">
    <citation type="journal article" date="2013" name="Nature">
        <title>Pan genome of the phytoplankton Emiliania underpins its global distribution.</title>
        <authorList>
            <person name="Read B.A."/>
            <person name="Kegel J."/>
            <person name="Klute M.J."/>
            <person name="Kuo A."/>
            <person name="Lefebvre S.C."/>
            <person name="Maumus F."/>
            <person name="Mayer C."/>
            <person name="Miller J."/>
            <person name="Monier A."/>
            <person name="Salamov A."/>
            <person name="Young J."/>
            <person name="Aguilar M."/>
            <person name="Claverie J.M."/>
            <person name="Frickenhaus S."/>
            <person name="Gonzalez K."/>
            <person name="Herman E.K."/>
            <person name="Lin Y.C."/>
            <person name="Napier J."/>
            <person name="Ogata H."/>
            <person name="Sarno A.F."/>
            <person name="Shmutz J."/>
            <person name="Schroeder D."/>
            <person name="de Vargas C."/>
            <person name="Verret F."/>
            <person name="von Dassow P."/>
            <person name="Valentin K."/>
            <person name="Van de Peer Y."/>
            <person name="Wheeler G."/>
            <person name="Dacks J.B."/>
            <person name="Delwiche C.F."/>
            <person name="Dyhrman S.T."/>
            <person name="Glockner G."/>
            <person name="John U."/>
            <person name="Richards T."/>
            <person name="Worden A.Z."/>
            <person name="Zhang X."/>
            <person name="Grigoriev I.V."/>
            <person name="Allen A.E."/>
            <person name="Bidle K."/>
            <person name="Borodovsky M."/>
            <person name="Bowler C."/>
            <person name="Brownlee C."/>
            <person name="Cock J.M."/>
            <person name="Elias M."/>
            <person name="Gladyshev V.N."/>
            <person name="Groth M."/>
            <person name="Guda C."/>
            <person name="Hadaegh A."/>
            <person name="Iglesias-Rodriguez M.D."/>
            <person name="Jenkins J."/>
            <person name="Jones B.M."/>
            <person name="Lawson T."/>
            <person name="Leese F."/>
            <person name="Lindquist E."/>
            <person name="Lobanov A."/>
            <person name="Lomsadze A."/>
            <person name="Malik S.B."/>
            <person name="Marsh M.E."/>
            <person name="Mackinder L."/>
            <person name="Mock T."/>
            <person name="Mueller-Roeber B."/>
            <person name="Pagarete A."/>
            <person name="Parker M."/>
            <person name="Probert I."/>
            <person name="Quesneville H."/>
            <person name="Raines C."/>
            <person name="Rensing S.A."/>
            <person name="Riano-Pachon D.M."/>
            <person name="Richier S."/>
            <person name="Rokitta S."/>
            <person name="Shiraiwa Y."/>
            <person name="Soanes D.M."/>
            <person name="van der Giezen M."/>
            <person name="Wahlund T.M."/>
            <person name="Williams B."/>
            <person name="Wilson W."/>
            <person name="Wolfe G."/>
            <person name="Wurch L.L."/>
        </authorList>
    </citation>
    <scope>NUCLEOTIDE SEQUENCE</scope>
</reference>
<dbReference type="AlphaFoldDB" id="A0A0D3IH08"/>
<evidence type="ECO:0000313" key="3">
    <source>
        <dbReference type="EnsemblProtists" id="EOD10543"/>
    </source>
</evidence>
<dbReference type="Gene3D" id="2.60.40.150">
    <property type="entry name" value="C2 domain"/>
    <property type="match status" value="1"/>
</dbReference>
<evidence type="ECO:0000256" key="1">
    <source>
        <dbReference type="SAM" id="SignalP"/>
    </source>
</evidence>
<dbReference type="KEGG" id="ehx:EMIHUDRAFT_124778"/>
<dbReference type="RefSeq" id="XP_005762972.1">
    <property type="nucleotide sequence ID" value="XM_005762915.1"/>
</dbReference>
<organism evidence="3 4">
    <name type="scientific">Emiliania huxleyi (strain CCMP1516)</name>
    <dbReference type="NCBI Taxonomy" id="280463"/>
    <lineage>
        <taxon>Eukaryota</taxon>
        <taxon>Haptista</taxon>
        <taxon>Haptophyta</taxon>
        <taxon>Prymnesiophyceae</taxon>
        <taxon>Isochrysidales</taxon>
        <taxon>Noelaerhabdaceae</taxon>
        <taxon>Emiliania</taxon>
    </lineage>
</organism>
<evidence type="ECO:0000259" key="2">
    <source>
        <dbReference type="Pfam" id="PF00168"/>
    </source>
</evidence>
<dbReference type="SUPFAM" id="SSF49562">
    <property type="entry name" value="C2 domain (Calcium/lipid-binding domain, CaLB)"/>
    <property type="match status" value="1"/>
</dbReference>
<dbReference type="EnsemblProtists" id="EOD10543">
    <property type="protein sequence ID" value="EOD10543"/>
    <property type="gene ID" value="EMIHUDRAFT_124778"/>
</dbReference>
<keyword evidence="1" id="KW-0732">Signal</keyword>
<dbReference type="InterPro" id="IPR000008">
    <property type="entry name" value="C2_dom"/>
</dbReference>
<accession>A0A0D3IH08</accession>
<feature type="chain" id="PRO_5044291070" description="C2 domain-containing protein" evidence="1">
    <location>
        <begin position="20"/>
        <end position="179"/>
    </location>
</feature>
<dbReference type="Proteomes" id="UP000013827">
    <property type="component" value="Unassembled WGS sequence"/>
</dbReference>
<dbReference type="InterPro" id="IPR035892">
    <property type="entry name" value="C2_domain_sf"/>
</dbReference>
<dbReference type="GeneID" id="17256695"/>
<dbReference type="CDD" id="cd00030">
    <property type="entry name" value="C2"/>
    <property type="match status" value="1"/>
</dbReference>
<feature type="signal peptide" evidence="1">
    <location>
        <begin position="1"/>
        <end position="19"/>
    </location>
</feature>
<dbReference type="PaxDb" id="2903-EOD10543"/>
<keyword evidence="4" id="KW-1185">Reference proteome</keyword>
<name>A0A0D3IH08_EMIH1</name>
<feature type="domain" description="C2" evidence="2">
    <location>
        <begin position="22"/>
        <end position="122"/>
    </location>
</feature>